<dbReference type="Gene3D" id="3.20.20.140">
    <property type="entry name" value="Metal-dependent hydrolases"/>
    <property type="match status" value="1"/>
</dbReference>
<dbReference type="CDD" id="cd07435">
    <property type="entry name" value="PHP_PolIIIA_POLC"/>
    <property type="match status" value="1"/>
</dbReference>
<dbReference type="AlphaFoldDB" id="A0AA86MMV5"/>
<evidence type="ECO:0000313" key="1">
    <source>
        <dbReference type="EMBL" id="CAG9706476.1"/>
    </source>
</evidence>
<name>A0AA86MMV5_9CLOT</name>
<accession>A0AA86MMV5</accession>
<proteinExistence type="predicted"/>
<reference evidence="1" key="1">
    <citation type="submission" date="2021-10" db="EMBL/GenBank/DDBJ databases">
        <authorList>
            <person name="Mesa V."/>
        </authorList>
    </citation>
    <scope>NUCLEOTIDE SEQUENCE</scope>
    <source>
        <strain evidence="1">CC3_PB</strain>
    </source>
</reference>
<dbReference type="GO" id="GO:0006260">
    <property type="term" value="P:DNA replication"/>
    <property type="evidence" value="ECO:0007669"/>
    <property type="project" value="InterPro"/>
</dbReference>
<comment type="caution">
    <text evidence="1">The sequence shown here is derived from an EMBL/GenBank/DDBJ whole genome shotgun (WGS) entry which is preliminary data.</text>
</comment>
<dbReference type="InterPro" id="IPR012337">
    <property type="entry name" value="RNaseH-like_sf"/>
</dbReference>
<dbReference type="GO" id="GO:0008408">
    <property type="term" value="F:3'-5' exonuclease activity"/>
    <property type="evidence" value="ECO:0007669"/>
    <property type="project" value="InterPro"/>
</dbReference>
<evidence type="ECO:0008006" key="3">
    <source>
        <dbReference type="Google" id="ProtNLM"/>
    </source>
</evidence>
<evidence type="ECO:0000313" key="2">
    <source>
        <dbReference type="Proteomes" id="UP000789738"/>
    </source>
</evidence>
<dbReference type="InterPro" id="IPR004805">
    <property type="entry name" value="DnaE2/DnaE/PolC"/>
</dbReference>
<dbReference type="PANTHER" id="PTHR32294">
    <property type="entry name" value="DNA POLYMERASE III SUBUNIT ALPHA"/>
    <property type="match status" value="1"/>
</dbReference>
<gene>
    <name evidence="1" type="ORF">CNEO_42486</name>
</gene>
<organism evidence="1 2">
    <name type="scientific">Clostridium neonatale</name>
    <dbReference type="NCBI Taxonomy" id="137838"/>
    <lineage>
        <taxon>Bacteria</taxon>
        <taxon>Bacillati</taxon>
        <taxon>Bacillota</taxon>
        <taxon>Clostridia</taxon>
        <taxon>Eubacteriales</taxon>
        <taxon>Clostridiaceae</taxon>
        <taxon>Clostridium</taxon>
    </lineage>
</organism>
<dbReference type="Proteomes" id="UP000789738">
    <property type="component" value="Unassembled WGS sequence"/>
</dbReference>
<dbReference type="EMBL" id="CAKJVE010000004">
    <property type="protein sequence ID" value="CAG9706476.1"/>
    <property type="molecule type" value="Genomic_DNA"/>
</dbReference>
<protein>
    <recommendedName>
        <fullName evidence="3">DNA-directed DNA polymerase</fullName>
    </recommendedName>
</protein>
<sequence>MSFYDYLEIQPLGNNQYLIEKGMVNGIEELEAINKKIYDLGREINKLTVATCDVHFIDPQDEVFRRIIMAGQGFKDCDNQPPLYFRTTEEMLKEFNYLGKDIANEVVIENTNKIAELIEPVKPIPDETFPPKIEGAEDEIRNMTMNKVHSIYGENLPEVVQKD</sequence>
<dbReference type="PANTHER" id="PTHR32294:SF5">
    <property type="entry name" value="DNA POLYMERASE III POLC-TYPE"/>
    <property type="match status" value="1"/>
</dbReference>
<dbReference type="SUPFAM" id="SSF53098">
    <property type="entry name" value="Ribonuclease H-like"/>
    <property type="match status" value="1"/>
</dbReference>